<dbReference type="Gene3D" id="3.10.620.30">
    <property type="match status" value="1"/>
</dbReference>
<dbReference type="Proteomes" id="UP000265341">
    <property type="component" value="Unassembled WGS sequence"/>
</dbReference>
<comment type="caution">
    <text evidence="2">The sequence shown here is derived from an EMBL/GenBank/DDBJ whole genome shotgun (WGS) entry which is preliminary data.</text>
</comment>
<reference evidence="2 3" key="1">
    <citation type="submission" date="2018-08" db="EMBL/GenBank/DDBJ databases">
        <title>Meiothermus roseus NBRC 110900 genome sequencing project.</title>
        <authorList>
            <person name="Da Costa M.S."/>
            <person name="Albuquerque L."/>
            <person name="Raposo P."/>
            <person name="Froufe H.J.C."/>
            <person name="Barroso C.S."/>
            <person name="Egas C."/>
        </authorList>
    </citation>
    <scope>NUCLEOTIDE SEQUENCE [LARGE SCALE GENOMIC DNA]</scope>
    <source>
        <strain evidence="2 3">NBRC 110900</strain>
    </source>
</reference>
<dbReference type="EC" id="2.3.2.13" evidence="2"/>
<sequence>MRLRVRHTTEYRYPEEAQDSFNELWLTPVDDHRQCLLEHRLFIEPLAAVRSRQDYFHNRVHDFHLTTPHKSLKVEVFARVTTFATPEPLSVSVSSLEPLRDRFFEFLAPTARVPLHLEWGQMLGFRKPHGAESLHDYLLEMTRHLFESFTYDTEATQVDTPLRRFVEGRRGVCQDYAQAMLALCRSYGIPARYVSGYLATGVGAEGSHAWVEAFVPGSGWVGYDPTNNSLVGEQYIKNAHGRDYDDCPPLKGLRRGGGREELRVFVSVEEEPGKALARM</sequence>
<keyword evidence="2" id="KW-0808">Transferase</keyword>
<accession>A0A399EYF7</accession>
<evidence type="ECO:0000259" key="1">
    <source>
        <dbReference type="SMART" id="SM00460"/>
    </source>
</evidence>
<dbReference type="PANTHER" id="PTHR33490:SF6">
    <property type="entry name" value="SLL1049 PROTEIN"/>
    <property type="match status" value="1"/>
</dbReference>
<dbReference type="PANTHER" id="PTHR33490">
    <property type="entry name" value="BLR5614 PROTEIN-RELATED"/>
    <property type="match status" value="1"/>
</dbReference>
<dbReference type="AlphaFoldDB" id="A0A399EYF7"/>
<gene>
    <name evidence="2" type="primary">tgpA</name>
    <name evidence="2" type="ORF">Mrose_00631</name>
</gene>
<evidence type="ECO:0000313" key="3">
    <source>
        <dbReference type="Proteomes" id="UP000265341"/>
    </source>
</evidence>
<protein>
    <submittedName>
        <fullName evidence="2">Protein-glutamine gamma-glutamyltransferase</fullName>
        <ecNumber evidence="2">2.3.2.13</ecNumber>
    </submittedName>
</protein>
<dbReference type="RefSeq" id="WP_119275981.1">
    <property type="nucleotide sequence ID" value="NZ_QWLA01000007.1"/>
</dbReference>
<proteinExistence type="predicted"/>
<dbReference type="SMART" id="SM00460">
    <property type="entry name" value="TGc"/>
    <property type="match status" value="1"/>
</dbReference>
<dbReference type="InterPro" id="IPR038765">
    <property type="entry name" value="Papain-like_cys_pep_sf"/>
</dbReference>
<name>A0A399EYF7_9DEIN</name>
<dbReference type="Pfam" id="PF01841">
    <property type="entry name" value="Transglut_core"/>
    <property type="match status" value="1"/>
</dbReference>
<organism evidence="2 3">
    <name type="scientific">Calidithermus roseus</name>
    <dbReference type="NCBI Taxonomy" id="1644118"/>
    <lineage>
        <taxon>Bacteria</taxon>
        <taxon>Thermotogati</taxon>
        <taxon>Deinococcota</taxon>
        <taxon>Deinococci</taxon>
        <taxon>Thermales</taxon>
        <taxon>Thermaceae</taxon>
        <taxon>Calidithermus</taxon>
    </lineage>
</organism>
<dbReference type="InterPro" id="IPR013589">
    <property type="entry name" value="Bac_transglu_N"/>
</dbReference>
<dbReference type="InterPro" id="IPR002931">
    <property type="entry name" value="Transglutaminase-like"/>
</dbReference>
<evidence type="ECO:0000313" key="2">
    <source>
        <dbReference type="EMBL" id="RIH88803.1"/>
    </source>
</evidence>
<dbReference type="OrthoDB" id="9787782at2"/>
<dbReference type="Pfam" id="PF08379">
    <property type="entry name" value="Bact_transglu_N"/>
    <property type="match status" value="1"/>
</dbReference>
<keyword evidence="2" id="KW-0012">Acyltransferase</keyword>
<dbReference type="SUPFAM" id="SSF54001">
    <property type="entry name" value="Cysteine proteinases"/>
    <property type="match status" value="1"/>
</dbReference>
<dbReference type="EMBL" id="QWLA01000007">
    <property type="protein sequence ID" value="RIH88803.1"/>
    <property type="molecule type" value="Genomic_DNA"/>
</dbReference>
<feature type="domain" description="Transglutaminase-like" evidence="1">
    <location>
        <begin position="165"/>
        <end position="227"/>
    </location>
</feature>
<dbReference type="GO" id="GO:0003810">
    <property type="term" value="F:protein-glutamine gamma-glutamyltransferase activity"/>
    <property type="evidence" value="ECO:0007669"/>
    <property type="project" value="UniProtKB-EC"/>
</dbReference>
<keyword evidence="3" id="KW-1185">Reference proteome</keyword>